<dbReference type="PANTHER" id="PTHR12526">
    <property type="entry name" value="GLYCOSYLTRANSFERASE"/>
    <property type="match status" value="1"/>
</dbReference>
<organism evidence="1 2">
    <name type="scientific">Pseudonocardia acidicola</name>
    <dbReference type="NCBI Taxonomy" id="2724939"/>
    <lineage>
        <taxon>Bacteria</taxon>
        <taxon>Bacillati</taxon>
        <taxon>Actinomycetota</taxon>
        <taxon>Actinomycetes</taxon>
        <taxon>Pseudonocardiales</taxon>
        <taxon>Pseudonocardiaceae</taxon>
        <taxon>Pseudonocardia</taxon>
    </lineage>
</organism>
<dbReference type="EMBL" id="JAAXLA010000008">
    <property type="protein sequence ID" value="NMH96933.1"/>
    <property type="molecule type" value="Genomic_DNA"/>
</dbReference>
<protein>
    <submittedName>
        <fullName evidence="1">Glycosyltransferase</fullName>
    </submittedName>
</protein>
<evidence type="ECO:0000313" key="1">
    <source>
        <dbReference type="EMBL" id="NMH96933.1"/>
    </source>
</evidence>
<dbReference type="PANTHER" id="PTHR12526:SF627">
    <property type="entry name" value="D-RHAMNOSYLTRANSFERASE WBPZ"/>
    <property type="match status" value="1"/>
</dbReference>
<dbReference type="RefSeq" id="WP_169380326.1">
    <property type="nucleotide sequence ID" value="NZ_JAAXLA010000008.1"/>
</dbReference>
<reference evidence="1 2" key="1">
    <citation type="submission" date="2020-04" db="EMBL/GenBank/DDBJ databases">
        <authorList>
            <person name="Klaysubun C."/>
            <person name="Duangmal K."/>
            <person name="Lipun K."/>
        </authorList>
    </citation>
    <scope>NUCLEOTIDE SEQUENCE [LARGE SCALE GENOMIC DNA]</scope>
    <source>
        <strain evidence="1 2">K10HN5</strain>
    </source>
</reference>
<gene>
    <name evidence="1" type="ORF">HF526_06320</name>
</gene>
<keyword evidence="2" id="KW-1185">Reference proteome</keyword>
<dbReference type="Gene3D" id="3.40.50.2000">
    <property type="entry name" value="Glycogen Phosphorylase B"/>
    <property type="match status" value="1"/>
</dbReference>
<dbReference type="SUPFAM" id="SSF53756">
    <property type="entry name" value="UDP-Glycosyltransferase/glycogen phosphorylase"/>
    <property type="match status" value="1"/>
</dbReference>
<evidence type="ECO:0000313" key="2">
    <source>
        <dbReference type="Proteomes" id="UP000820669"/>
    </source>
</evidence>
<dbReference type="Pfam" id="PF13692">
    <property type="entry name" value="Glyco_trans_1_4"/>
    <property type="match status" value="1"/>
</dbReference>
<comment type="caution">
    <text evidence="1">The sequence shown here is derived from an EMBL/GenBank/DDBJ whole genome shotgun (WGS) entry which is preliminary data.</text>
</comment>
<name>A0ABX1S8Z9_9PSEU</name>
<sequence length="348" mass="38350">MNILIWNVHGPWTTAFVTGRHRYLLPTLSGRGPWGQGRPTTWEWPADAIEVTPERLADTDVDVVVVQRLEEIALTARWLRRTPGRGVAAVYLEHTAPRGPAATSRHPMADRDDLTLVHVTAFNALMWDAGRTPTAVVEPGIADPGHRYTGELPAAAVVVNEPLRRHRITGTDLLPGLSRAAPLDVFGAGTGGLGERLGCETRIRGLGALPPQRMHAELARRRIYLHPARWTSLDLALIEAMQLGMPVVALATTEAPAAVAPAAGLCATDPGRLTRALAELVADPERARAHGAAARAHALRRYGLRRFLRDWDVLLERVVADHRSRRPRVDRRRDTHLRVVRPAVEPRR</sequence>
<dbReference type="Proteomes" id="UP000820669">
    <property type="component" value="Unassembled WGS sequence"/>
</dbReference>
<proteinExistence type="predicted"/>
<accession>A0ABX1S8Z9</accession>